<protein>
    <submittedName>
        <fullName evidence="1">Replication-relaxation family protein</fullName>
    </submittedName>
</protein>
<name>A0A939P9M9_9ACTN</name>
<gene>
    <name evidence="1" type="ORF">J4573_16515</name>
</gene>
<dbReference type="EMBL" id="JAGEOJ010000006">
    <property type="protein sequence ID" value="MBO2448707.1"/>
    <property type="molecule type" value="Genomic_DNA"/>
</dbReference>
<evidence type="ECO:0000313" key="2">
    <source>
        <dbReference type="Proteomes" id="UP000669179"/>
    </source>
</evidence>
<reference evidence="1" key="1">
    <citation type="submission" date="2021-03" db="EMBL/GenBank/DDBJ databases">
        <authorList>
            <person name="Kanchanasin P."/>
            <person name="Saeng-In P."/>
            <person name="Phongsopitanun W."/>
            <person name="Yuki M."/>
            <person name="Kudo T."/>
            <person name="Ohkuma M."/>
            <person name="Tanasupawat S."/>
        </authorList>
    </citation>
    <scope>NUCLEOTIDE SEQUENCE</scope>
    <source>
        <strain evidence="1">GKU 128</strain>
    </source>
</reference>
<accession>A0A939P9M9</accession>
<comment type="caution">
    <text evidence="1">The sequence shown here is derived from an EMBL/GenBank/DDBJ whole genome shotgun (WGS) entry which is preliminary data.</text>
</comment>
<dbReference type="AlphaFoldDB" id="A0A939P9M9"/>
<sequence length="300" mass="33729">MAREPDTCKPMVLTSEIQLDLLLSIYQHRLITPRQLHRLHAPNRALRGTQGHLAELRGRGLAAAQQSRPWTEAVWYATEAGAQVAELAKVPHRPYRVQPTVAAGQIAAHTLAVNEVGCLLLEAARRRDDDFGPLDWDHEIAHPYRTAKHPGTDHMVIADAVIYYASQAANGDHLSLIRFLELDRGTLSVERLACRVRNYGQMHDYTSGGRPAWRHRYPVFPKLLIVLDGLPPQRLQRRMHMLIDLARQDPHIVQRAEPVSALVTTLAEIQAAGPFSAIFHPLIPHPQFGDRPLNLLLESK</sequence>
<evidence type="ECO:0000313" key="1">
    <source>
        <dbReference type="EMBL" id="MBO2448707.1"/>
    </source>
</evidence>
<dbReference type="Proteomes" id="UP000669179">
    <property type="component" value="Unassembled WGS sequence"/>
</dbReference>
<organism evidence="1 2">
    <name type="scientific">Actinomadura barringtoniae</name>
    <dbReference type="NCBI Taxonomy" id="1427535"/>
    <lineage>
        <taxon>Bacteria</taxon>
        <taxon>Bacillati</taxon>
        <taxon>Actinomycetota</taxon>
        <taxon>Actinomycetes</taxon>
        <taxon>Streptosporangiales</taxon>
        <taxon>Thermomonosporaceae</taxon>
        <taxon>Actinomadura</taxon>
    </lineage>
</organism>
<keyword evidence="2" id="KW-1185">Reference proteome</keyword>
<dbReference type="RefSeq" id="WP_208256368.1">
    <property type="nucleotide sequence ID" value="NZ_JAGEOJ010000006.1"/>
</dbReference>
<dbReference type="Pfam" id="PF13814">
    <property type="entry name" value="Replic_Relax"/>
    <property type="match status" value="1"/>
</dbReference>
<dbReference type="InterPro" id="IPR025855">
    <property type="entry name" value="Replic_Relax"/>
</dbReference>
<proteinExistence type="predicted"/>